<accession>A0A1I7ZZE7</accession>
<dbReference type="AlphaFoldDB" id="A0A1I7ZZE7"/>
<feature type="compositionally biased region" description="Basic and acidic residues" evidence="1">
    <location>
        <begin position="114"/>
        <end position="126"/>
    </location>
</feature>
<dbReference type="WBParaSite" id="L893_g31300.t1">
    <property type="protein sequence ID" value="L893_g31300.t1"/>
    <property type="gene ID" value="L893_g31300"/>
</dbReference>
<reference evidence="3" key="1">
    <citation type="submission" date="2016-11" db="UniProtKB">
        <authorList>
            <consortium name="WormBaseParasite"/>
        </authorList>
    </citation>
    <scope>IDENTIFICATION</scope>
</reference>
<protein>
    <submittedName>
        <fullName evidence="3">CID domain-containing protein</fullName>
    </submittedName>
</protein>
<keyword evidence="2" id="KW-1185">Reference proteome</keyword>
<evidence type="ECO:0000256" key="1">
    <source>
        <dbReference type="SAM" id="MobiDB-lite"/>
    </source>
</evidence>
<sequence>MNKDEHERRQEGDRQFLDAVLAQNEERRQTLYLHIKKYLEELGRTEILPIVREQLNLNGTEEAPANSDPGSSRLPADTIAAMDDPLAIGIAQDPENYFDTLFPPITSTEVPEDSSNKDADSKDTLP</sequence>
<proteinExistence type="predicted"/>
<name>A0A1I7ZZE7_9BILA</name>
<dbReference type="Proteomes" id="UP000095287">
    <property type="component" value="Unplaced"/>
</dbReference>
<feature type="region of interest" description="Disordered" evidence="1">
    <location>
        <begin position="99"/>
        <end position="126"/>
    </location>
</feature>
<evidence type="ECO:0000313" key="3">
    <source>
        <dbReference type="WBParaSite" id="L893_g31300.t1"/>
    </source>
</evidence>
<organism evidence="2 3">
    <name type="scientific">Steinernema glaseri</name>
    <dbReference type="NCBI Taxonomy" id="37863"/>
    <lineage>
        <taxon>Eukaryota</taxon>
        <taxon>Metazoa</taxon>
        <taxon>Ecdysozoa</taxon>
        <taxon>Nematoda</taxon>
        <taxon>Chromadorea</taxon>
        <taxon>Rhabditida</taxon>
        <taxon>Tylenchina</taxon>
        <taxon>Panagrolaimomorpha</taxon>
        <taxon>Strongyloidoidea</taxon>
        <taxon>Steinernematidae</taxon>
        <taxon>Steinernema</taxon>
    </lineage>
</organism>
<evidence type="ECO:0000313" key="2">
    <source>
        <dbReference type="Proteomes" id="UP000095287"/>
    </source>
</evidence>